<evidence type="ECO:0000313" key="2">
    <source>
        <dbReference type="Proteomes" id="UP000271098"/>
    </source>
</evidence>
<dbReference type="AlphaFoldDB" id="A0A3P6PN69"/>
<organism evidence="1 2">
    <name type="scientific">Gongylonema pulchrum</name>
    <dbReference type="NCBI Taxonomy" id="637853"/>
    <lineage>
        <taxon>Eukaryota</taxon>
        <taxon>Metazoa</taxon>
        <taxon>Ecdysozoa</taxon>
        <taxon>Nematoda</taxon>
        <taxon>Chromadorea</taxon>
        <taxon>Rhabditida</taxon>
        <taxon>Spirurina</taxon>
        <taxon>Spiruromorpha</taxon>
        <taxon>Spiruroidea</taxon>
        <taxon>Gongylonematidae</taxon>
        <taxon>Gongylonema</taxon>
    </lineage>
</organism>
<dbReference type="OrthoDB" id="5868818at2759"/>
<sequence length="118" mass="13064">MQVLRFGGYGSQGSGLTGSYLDLDVSWTQFVTGRTPFYVPSDNNHVTIIGDEEASTTTTLDYKYSLFAPMPYLGHVAYYAVASVDQGFHTLRSYGRYTAYVSGNLNNTSYGFLFAYNS</sequence>
<reference evidence="1 2" key="1">
    <citation type="submission" date="2018-11" db="EMBL/GenBank/DDBJ databases">
        <authorList>
            <consortium name="Pathogen Informatics"/>
        </authorList>
    </citation>
    <scope>NUCLEOTIDE SEQUENCE [LARGE SCALE GENOMIC DNA]</scope>
</reference>
<proteinExistence type="predicted"/>
<protein>
    <submittedName>
        <fullName evidence="1">Uncharacterized protein</fullName>
    </submittedName>
</protein>
<dbReference type="Proteomes" id="UP000271098">
    <property type="component" value="Unassembled WGS sequence"/>
</dbReference>
<name>A0A3P6PN69_9BILA</name>
<gene>
    <name evidence="1" type="ORF">GPUH_LOCUS3024</name>
</gene>
<keyword evidence="2" id="KW-1185">Reference proteome</keyword>
<evidence type="ECO:0000313" key="1">
    <source>
        <dbReference type="EMBL" id="VDK37459.1"/>
    </source>
</evidence>
<dbReference type="EMBL" id="UYRT01004886">
    <property type="protein sequence ID" value="VDK37459.1"/>
    <property type="molecule type" value="Genomic_DNA"/>
</dbReference>
<accession>A0A3P6PN69</accession>